<accession>A0A816MQ85</accession>
<feature type="compositionally biased region" description="Low complexity" evidence="2">
    <location>
        <begin position="121"/>
        <end position="132"/>
    </location>
</feature>
<dbReference type="InterPro" id="IPR043502">
    <property type="entry name" value="DNA/RNA_pol_sf"/>
</dbReference>
<dbReference type="InterPro" id="IPR052560">
    <property type="entry name" value="RdDP_mobile_element"/>
</dbReference>
<feature type="compositionally biased region" description="Polar residues" evidence="2">
    <location>
        <begin position="108"/>
        <end position="120"/>
    </location>
</feature>
<proteinExistence type="predicted"/>
<evidence type="ECO:0000256" key="2">
    <source>
        <dbReference type="SAM" id="MobiDB-lite"/>
    </source>
</evidence>
<dbReference type="PANTHER" id="PTHR36688:SF1">
    <property type="entry name" value="ENDONUCLEASE_EXONUCLEASE_PHOSPHATASE DOMAIN-CONTAINING PROTEIN"/>
    <property type="match status" value="1"/>
</dbReference>
<protein>
    <recommendedName>
        <fullName evidence="3">Reverse transcriptase domain-containing protein</fullName>
    </recommendedName>
</protein>
<dbReference type="Pfam" id="PF00078">
    <property type="entry name" value="RVT_1"/>
    <property type="match status" value="1"/>
</dbReference>
<gene>
    <name evidence="4" type="ORF">XDN619_LOCUS3892</name>
</gene>
<dbReference type="EMBL" id="CAJNRG010000604">
    <property type="protein sequence ID" value="CAF2013132.1"/>
    <property type="molecule type" value="Genomic_DNA"/>
</dbReference>
<dbReference type="SUPFAM" id="SSF56219">
    <property type="entry name" value="DNase I-like"/>
    <property type="match status" value="1"/>
</dbReference>
<organism evidence="4 5">
    <name type="scientific">Rotaria magnacalcarata</name>
    <dbReference type="NCBI Taxonomy" id="392030"/>
    <lineage>
        <taxon>Eukaryota</taxon>
        <taxon>Metazoa</taxon>
        <taxon>Spiralia</taxon>
        <taxon>Gnathifera</taxon>
        <taxon>Rotifera</taxon>
        <taxon>Eurotatoria</taxon>
        <taxon>Bdelloidea</taxon>
        <taxon>Philodinida</taxon>
        <taxon>Philodinidae</taxon>
        <taxon>Rotaria</taxon>
    </lineage>
</organism>
<feature type="domain" description="Reverse transcriptase" evidence="3">
    <location>
        <begin position="1018"/>
        <end position="1294"/>
    </location>
</feature>
<feature type="compositionally biased region" description="Polar residues" evidence="2">
    <location>
        <begin position="62"/>
        <end position="76"/>
    </location>
</feature>
<dbReference type="PROSITE" id="PS50878">
    <property type="entry name" value="RT_POL"/>
    <property type="match status" value="1"/>
</dbReference>
<dbReference type="Proteomes" id="UP000663887">
    <property type="component" value="Unassembled WGS sequence"/>
</dbReference>
<evidence type="ECO:0000313" key="5">
    <source>
        <dbReference type="Proteomes" id="UP000663887"/>
    </source>
</evidence>
<dbReference type="CDD" id="cd01650">
    <property type="entry name" value="RT_nLTR_like"/>
    <property type="match status" value="1"/>
</dbReference>
<keyword evidence="1" id="KW-0175">Coiled coil</keyword>
<comment type="caution">
    <text evidence="4">The sequence shown here is derived from an EMBL/GenBank/DDBJ whole genome shotgun (WGS) entry which is preliminary data.</text>
</comment>
<feature type="compositionally biased region" description="Polar residues" evidence="2">
    <location>
        <begin position="133"/>
        <end position="145"/>
    </location>
</feature>
<evidence type="ECO:0000256" key="1">
    <source>
        <dbReference type="SAM" id="Coils"/>
    </source>
</evidence>
<reference evidence="4" key="1">
    <citation type="submission" date="2021-02" db="EMBL/GenBank/DDBJ databases">
        <authorList>
            <person name="Nowell W R."/>
        </authorList>
    </citation>
    <scope>NUCLEOTIDE SEQUENCE</scope>
</reference>
<dbReference type="Gene3D" id="3.60.10.10">
    <property type="entry name" value="Endonuclease/exonuclease/phosphatase"/>
    <property type="match status" value="1"/>
</dbReference>
<evidence type="ECO:0000259" key="3">
    <source>
        <dbReference type="PROSITE" id="PS50878"/>
    </source>
</evidence>
<feature type="coiled-coil region" evidence="1">
    <location>
        <begin position="444"/>
        <end position="471"/>
    </location>
</feature>
<name>A0A816MQ85_9BILA</name>
<evidence type="ECO:0000313" key="4">
    <source>
        <dbReference type="EMBL" id="CAF2013132.1"/>
    </source>
</evidence>
<dbReference type="InterPro" id="IPR036691">
    <property type="entry name" value="Endo/exonu/phosph_ase_sf"/>
</dbReference>
<dbReference type="SUPFAM" id="SSF56672">
    <property type="entry name" value="DNA/RNA polymerases"/>
    <property type="match status" value="1"/>
</dbReference>
<dbReference type="PANTHER" id="PTHR36688">
    <property type="entry name" value="ENDO/EXONUCLEASE/PHOSPHATASE DOMAIN-CONTAINING PROTEIN"/>
    <property type="match status" value="1"/>
</dbReference>
<sequence>MMAERVNNNGHINDHLSGNECESLDQGSISNVHVESISRFPSECPEAALSVHKFLQTNYSKSNQQQQIVQPVNSTPKRGHPLDESGSSINNGRDRRKYPRKGIDSNAHKQSQFTQQEINLQPQQPSSSPTSSGERQQQVIKQASTNRKRISFNQLKHAVSSNLPCFFIDFTSDADRHSIPTALHASDLIVKELQSKGVLIKKFTLIGWSGKKLKLGVNNEEDYATLVGSDKWPTKINGIDIVVTTPKYVPDSFALVVRYVPRELEENFVSNEIQRTIASADRIKHIHYSYQRRTDDYRFNVKDYSEYNAVLQLGRIAIGHSWLSVIKFYPGNRLTYCTKCWCIGHLRNKSNSENKCRICLENLSVDTPHMCKKEPKCAQCDGNHHSLDNKCQVLKEYKDQLKEDAEDAIQKGLLQRFSPQEKSPSFELHDQDFPPLAGNTEKTFESINDNLAKLIDSNKRLENKVDLLSSSMKTVTLDTQLNQAVLADTINIMKDFIQYFIPATLTSGKSERVSLVPVANEFYNRFHVASARLINGFQLNHQVQSIPTSHKNNIVQTDQQSSSIYKSTQNAKDEAMRRLNTWNFSTKDQKLVLSLRDEWYTGRTLNTVLEEWEKVGIAFLRNQNEYIKILCYNVEGWGTRAAEAIDLVYKVQASICIFTEVEELWNTCRLPYFNTFYQKGTNKNGGVCIAVGKHLKATRIEVNIPNTIIIDITGLSEPVRIIGIYWPTSQQRDLDEIQPFVIEGTILSGDFNATVKEWNSPITDRRGACVFEAVLVLLQIFWAKEQKKNSADEWHKQYIRFIAAVKNRVTHWKERDKYKPSLPAYIIEKLREIRKVRNRYYHSRHKGVSSEETRVLLRTMTREAKVDIAKHKNAQWQIFLFNMQTSYDKSDKAFWTHLSRIYKSRSLPFYKLSEGTKIISTQEGITNELFQYYSEQFKVPAVDGSNEHEDQIDRKYKKMVNRLSVLNDSVEKTSTTEITRIIKTLKPKKSAGLDLVSNFIIKKLPPSYIECLAKCFNTWLNGCRYPDDWKIAKIITLNKLKSGIPKCEQTRPISLLATHSKLFEKVLLLRIRHWAETNRLVPPEQSGFRPKCLLPTRVLSIYQEVKNSMAANIPTFALYVDYQKAYDRVWHAALLCKLERMGMPFNLLKMTCSWLKDRKVYVEYGEITSKIFNINIGLPQGSSLSPYLFIVFHADLTNYPGAHSCHLFADDLCVLIKPPIMKSLDSMIEYLEKEGTRVCNQFFLYSKKWKQPLNVSKTVVQLFHTQVKRPVVSVTINGNKIELVKEFKYLGFTWTDKLSLKPTVDKTIGNIQRSL</sequence>
<feature type="region of interest" description="Disordered" evidence="2">
    <location>
        <begin position="62"/>
        <end position="145"/>
    </location>
</feature>
<dbReference type="InterPro" id="IPR000477">
    <property type="entry name" value="RT_dom"/>
</dbReference>